<sequence>MSTFAMVFLEEGVEADLPISLSNMLGLLDQVVPKIEHNNFGYQLASVSRARLGSRWELNVKLVDLRNNRVYEEPVGCIEVQKTGDDAVNFRVPPRAEQDFPGMAKLDFDGVYYGSFCCEMINYLYDRGLMQLPGRLPTFS</sequence>
<name>A0A6B0Y2Y7_9RHOB</name>
<dbReference type="EMBL" id="VXRY01000346">
    <property type="protein sequence ID" value="MXY34159.1"/>
    <property type="molecule type" value="Genomic_DNA"/>
</dbReference>
<comment type="caution">
    <text evidence="1">The sequence shown here is derived from an EMBL/GenBank/DDBJ whole genome shotgun (WGS) entry which is preliminary data.</text>
</comment>
<dbReference type="AlphaFoldDB" id="A0A6B0Y2Y7"/>
<organism evidence="1">
    <name type="scientific">Boseongicola sp. SB0664_bin_43</name>
    <dbReference type="NCBI Taxonomy" id="2604844"/>
    <lineage>
        <taxon>Bacteria</taxon>
        <taxon>Pseudomonadati</taxon>
        <taxon>Pseudomonadota</taxon>
        <taxon>Alphaproteobacteria</taxon>
        <taxon>Rhodobacterales</taxon>
        <taxon>Paracoccaceae</taxon>
        <taxon>Boseongicola</taxon>
    </lineage>
</organism>
<reference evidence="1" key="1">
    <citation type="submission" date="2019-09" db="EMBL/GenBank/DDBJ databases">
        <title>Characterisation of the sponge microbiome using genome-centric metagenomics.</title>
        <authorList>
            <person name="Engelberts J.P."/>
            <person name="Robbins S.J."/>
            <person name="De Goeij J.M."/>
            <person name="Aranda M."/>
            <person name="Bell S.C."/>
            <person name="Webster N.S."/>
        </authorList>
    </citation>
    <scope>NUCLEOTIDE SEQUENCE</scope>
    <source>
        <strain evidence="1">SB0664_bin_43</strain>
    </source>
</reference>
<gene>
    <name evidence="1" type="ORF">F4Y60_08745</name>
</gene>
<evidence type="ECO:0000313" key="1">
    <source>
        <dbReference type="EMBL" id="MXY34159.1"/>
    </source>
</evidence>
<protein>
    <submittedName>
        <fullName evidence="1">Uncharacterized protein</fullName>
    </submittedName>
</protein>
<proteinExistence type="predicted"/>
<accession>A0A6B0Y2Y7</accession>